<dbReference type="Pfam" id="PF18962">
    <property type="entry name" value="Por_Secre_tail"/>
    <property type="match status" value="1"/>
</dbReference>
<dbReference type="InterPro" id="IPR011519">
    <property type="entry name" value="UnbV_ASPIC"/>
</dbReference>
<feature type="domain" description="Fibronectin type-III" evidence="2">
    <location>
        <begin position="559"/>
        <end position="648"/>
    </location>
</feature>
<dbReference type="PROSITE" id="PS50853">
    <property type="entry name" value="FN3"/>
    <property type="match status" value="2"/>
</dbReference>
<dbReference type="NCBIfam" id="TIGR04183">
    <property type="entry name" value="Por_Secre_tail"/>
    <property type="match status" value="1"/>
</dbReference>
<dbReference type="RefSeq" id="WP_377523765.1">
    <property type="nucleotide sequence ID" value="NZ_JBHTLD010000032.1"/>
</dbReference>
<dbReference type="CDD" id="cd00063">
    <property type="entry name" value="FN3"/>
    <property type="match status" value="2"/>
</dbReference>
<dbReference type="Pfam" id="PF20009">
    <property type="entry name" value="GEVED"/>
    <property type="match status" value="1"/>
</dbReference>
<dbReference type="InterPro" id="IPR013517">
    <property type="entry name" value="FG-GAP"/>
</dbReference>
<dbReference type="InterPro" id="IPR015943">
    <property type="entry name" value="WD40/YVTN_repeat-like_dom_sf"/>
</dbReference>
<feature type="domain" description="Fibronectin type-III" evidence="2">
    <location>
        <begin position="323"/>
        <end position="415"/>
    </location>
</feature>
<evidence type="ECO:0000313" key="3">
    <source>
        <dbReference type="EMBL" id="MFD1185698.1"/>
    </source>
</evidence>
<dbReference type="SUPFAM" id="SSF49265">
    <property type="entry name" value="Fibronectin type III"/>
    <property type="match status" value="2"/>
</dbReference>
<comment type="caution">
    <text evidence="3">The sequence shown here is derived from an EMBL/GenBank/DDBJ whole genome shotgun (WGS) entry which is preliminary data.</text>
</comment>
<organism evidence="3 4">
    <name type="scientific">Pontibacter rugosus</name>
    <dbReference type="NCBI Taxonomy" id="1745966"/>
    <lineage>
        <taxon>Bacteria</taxon>
        <taxon>Pseudomonadati</taxon>
        <taxon>Bacteroidota</taxon>
        <taxon>Cytophagia</taxon>
        <taxon>Cytophagales</taxon>
        <taxon>Hymenobacteraceae</taxon>
        <taxon>Pontibacter</taxon>
    </lineage>
</organism>
<dbReference type="SMART" id="SM00060">
    <property type="entry name" value="FN3"/>
    <property type="match status" value="2"/>
</dbReference>
<dbReference type="Gene3D" id="2.130.10.10">
    <property type="entry name" value="YVTN repeat-like/Quinoprotein amine dehydrogenase"/>
    <property type="match status" value="2"/>
</dbReference>
<dbReference type="Pfam" id="PF13517">
    <property type="entry name" value="FG-GAP_3"/>
    <property type="match status" value="2"/>
</dbReference>
<dbReference type="Pfam" id="PF07593">
    <property type="entry name" value="UnbV_ASPIC"/>
    <property type="match status" value="1"/>
</dbReference>
<dbReference type="InterPro" id="IPR045474">
    <property type="entry name" value="GEVED"/>
</dbReference>
<protein>
    <submittedName>
        <fullName evidence="3">FG-GAP-like repeat-containing protein</fullName>
    </submittedName>
</protein>
<dbReference type="InterPro" id="IPR036116">
    <property type="entry name" value="FN3_sf"/>
</dbReference>
<dbReference type="SUPFAM" id="SSF49478">
    <property type="entry name" value="Cna protein B-type domain"/>
    <property type="match status" value="1"/>
</dbReference>
<dbReference type="Gene3D" id="2.60.40.10">
    <property type="entry name" value="Immunoglobulins"/>
    <property type="match status" value="3"/>
</dbReference>
<accession>A0ABW3SLF7</accession>
<dbReference type="Proteomes" id="UP001597094">
    <property type="component" value="Unassembled WGS sequence"/>
</dbReference>
<dbReference type="PANTHER" id="PTHR16026:SF0">
    <property type="entry name" value="CARTILAGE ACIDIC PROTEIN 1"/>
    <property type="match status" value="1"/>
</dbReference>
<keyword evidence="4" id="KW-1185">Reference proteome</keyword>
<evidence type="ECO:0000259" key="2">
    <source>
        <dbReference type="PROSITE" id="PS50853"/>
    </source>
</evidence>
<dbReference type="EMBL" id="JBHTLD010000032">
    <property type="protein sequence ID" value="MFD1185698.1"/>
    <property type="molecule type" value="Genomic_DNA"/>
</dbReference>
<keyword evidence="1" id="KW-0732">Signal</keyword>
<dbReference type="InterPro" id="IPR013783">
    <property type="entry name" value="Ig-like_fold"/>
</dbReference>
<dbReference type="InterPro" id="IPR026444">
    <property type="entry name" value="Secre_tail"/>
</dbReference>
<dbReference type="Gene3D" id="2.130.10.130">
    <property type="entry name" value="Integrin alpha, N-terminal"/>
    <property type="match status" value="1"/>
</dbReference>
<evidence type="ECO:0000256" key="1">
    <source>
        <dbReference type="ARBA" id="ARBA00022729"/>
    </source>
</evidence>
<dbReference type="InterPro" id="IPR003961">
    <property type="entry name" value="FN3_dom"/>
</dbReference>
<dbReference type="InterPro" id="IPR027039">
    <property type="entry name" value="Crtac1"/>
</dbReference>
<dbReference type="PANTHER" id="PTHR16026">
    <property type="entry name" value="CARTILAGE ACIDIC PROTEIN 1"/>
    <property type="match status" value="1"/>
</dbReference>
<name>A0ABW3SLF7_9BACT</name>
<dbReference type="SUPFAM" id="SSF69318">
    <property type="entry name" value="Integrin alpha N-terminal domain"/>
    <property type="match status" value="2"/>
</dbReference>
<dbReference type="InterPro" id="IPR028994">
    <property type="entry name" value="Integrin_alpha_N"/>
</dbReference>
<sequence>MTLALTAKAQLWTNPTTGIPSANVTTITIDSQDKVWIGTLSGLAALQHGQWEPYHINNIQTEDEILKVWTTDQKLWLGTGYRGLWGFDGASQWDDLQLSSAGVGTIGFGEDSEGTLWVLSTSGTLIKWAGGNWEELILGIPEATDVLVDRDDQVWVLSASEGLLKYKDGVTKRWSSGGDAPTRPNYIPSNSLHDMVQDKQGIYWIASDQGLLRFDGTSFSVFDTVNSGIGSNKTRRLAIDKNGALWIGTEDAGISKYNGSSWVTYNMLNSPMGSNIINSIAIDASNRVWIANGYDHLHYEGGGKGVFMLDEAYDVSQGRPPAAPTALKAKVISENEVRLNWEDNSDNEVGFVLERATGTDAPFEQISFVMANETAYIDLSVTASSTYLYRIRSSNTLGQSDFSNAVTVAPMYCPVYWHDLGLGATATGISFEQIRNTHTAISTGYHDYLDQTATVYGGQTIPLTVAFQNTLTGIIYIDWNGDGDFLDEEELVFRKAADVGNGVFTVPVTVPDWVTPRSTGRLRVRTAADSYYGELGPCGTGEETQDYTVSFAEPVSLGTPTAVTALTLSTSQVELWWQDNASDEVAYVLERSADGTSFTKLAELPANTIHYKDTDLGAGTTYYYRTYAKGESAQSEASIPAEATTLAVDFIRVKEGAAATRPSYAEGAYWVDYDNDGKQDLYTTKDSELYINRGGLLEKSGGELNVSLDVTWGDYDNDGDLDAMSTRYTRSAGVLHGLLYENMGDGTFSEKSPLQLDGSFSSSTWLDFDRDGHLDLFISYDGFSYGHLFRNNGDKTLSPVAKLEKANSGDANSVDYDNDGDQDLVVLGQSGILLYENSGGTFVPNNMSGFPRASSKPNGASWADFDNDGDMDVFVTSGSEEPAANALYVNNGDGTFTLSADPVIQQDQAQSYGSAWADYDNDGHTDLFVSNYEGRNFLYRNNGEGSFSKVTVGEIVNEQSTVQNDRVPSKSCAWADYNNDGFLDIIIANDNGVSNSLYMNGGNRNHWVNLLLVGTASNKSAIGTRVQVKSNGKWQYQQVIPQSGFKGQNSLNVEFGLGEATLIDSLVIIWPSGVRQVMTNISADKYHTIEEQVSSSLSGTVMTEDSRQMTKGSVALFAEEADGTFRFIGKRDLNGGNGFQFWCLPGNYRIQATPDPTAFPDVAQGYWQSSLSLATATTLVVTDANMAGLTVNLAVVSADIVEGQGTVDGVFVKSEGMEGGRVYQGKSVPGVPIADAPVFLLDATSQKIIRQAVTDKSGTFLFSKLPPGQYQFLADYAGLPMHETAATIVISKAGGTIELTAVASQSSIKATTSTVTSIEDAVSEGVALFPNPFNDVLLVKMNNSWQGPVDLIVYDLLGRQIRQISFTKTQVQQTEQINLRDTKAGAYVVELRYNKLKKQYKLLKAQ</sequence>
<proteinExistence type="predicted"/>
<gene>
    <name evidence="3" type="ORF">ACFQ2O_05710</name>
</gene>
<reference evidence="4" key="1">
    <citation type="journal article" date="2019" name="Int. J. Syst. Evol. Microbiol.">
        <title>The Global Catalogue of Microorganisms (GCM) 10K type strain sequencing project: providing services to taxonomists for standard genome sequencing and annotation.</title>
        <authorList>
            <consortium name="The Broad Institute Genomics Platform"/>
            <consortium name="The Broad Institute Genome Sequencing Center for Infectious Disease"/>
            <person name="Wu L."/>
            <person name="Ma J."/>
        </authorList>
    </citation>
    <scope>NUCLEOTIDE SEQUENCE [LARGE SCALE GENOMIC DNA]</scope>
    <source>
        <strain evidence="4">JCM 31319</strain>
    </source>
</reference>
<evidence type="ECO:0000313" key="4">
    <source>
        <dbReference type="Proteomes" id="UP001597094"/>
    </source>
</evidence>
<dbReference type="SUPFAM" id="SSF63829">
    <property type="entry name" value="Calcium-dependent phosphotriesterase"/>
    <property type="match status" value="1"/>
</dbReference>